<feature type="transmembrane region" description="Helical" evidence="1">
    <location>
        <begin position="12"/>
        <end position="40"/>
    </location>
</feature>
<evidence type="ECO:0000256" key="1">
    <source>
        <dbReference type="SAM" id="Phobius"/>
    </source>
</evidence>
<dbReference type="AlphaFoldDB" id="A0A2P2K9B3"/>
<organism evidence="2">
    <name type="scientific">Rhizophora mucronata</name>
    <name type="common">Asiatic mangrove</name>
    <dbReference type="NCBI Taxonomy" id="61149"/>
    <lineage>
        <taxon>Eukaryota</taxon>
        <taxon>Viridiplantae</taxon>
        <taxon>Streptophyta</taxon>
        <taxon>Embryophyta</taxon>
        <taxon>Tracheophyta</taxon>
        <taxon>Spermatophyta</taxon>
        <taxon>Magnoliopsida</taxon>
        <taxon>eudicotyledons</taxon>
        <taxon>Gunneridae</taxon>
        <taxon>Pentapetalae</taxon>
        <taxon>rosids</taxon>
        <taxon>fabids</taxon>
        <taxon>Malpighiales</taxon>
        <taxon>Rhizophoraceae</taxon>
        <taxon>Rhizophora</taxon>
    </lineage>
</organism>
<sequence length="53" mass="6135">MVSSKQIQNSTYFIIYTSSTICIYISNPCICISRSFFFLIKNTKAISKIIIQY</sequence>
<name>A0A2P2K9B3_RHIMU</name>
<keyword evidence="1" id="KW-0812">Transmembrane</keyword>
<dbReference type="EMBL" id="GGEC01021856">
    <property type="protein sequence ID" value="MBX02340.1"/>
    <property type="molecule type" value="Transcribed_RNA"/>
</dbReference>
<evidence type="ECO:0000313" key="2">
    <source>
        <dbReference type="EMBL" id="MBX02340.1"/>
    </source>
</evidence>
<protein>
    <submittedName>
        <fullName evidence="2">Uncharacterized protein</fullName>
    </submittedName>
</protein>
<proteinExistence type="predicted"/>
<accession>A0A2P2K9B3</accession>
<keyword evidence="1" id="KW-1133">Transmembrane helix</keyword>
<keyword evidence="1" id="KW-0472">Membrane</keyword>
<reference evidence="2" key="1">
    <citation type="submission" date="2018-02" db="EMBL/GenBank/DDBJ databases">
        <title>Rhizophora mucronata_Transcriptome.</title>
        <authorList>
            <person name="Meera S.P."/>
            <person name="Sreeshan A."/>
            <person name="Augustine A."/>
        </authorList>
    </citation>
    <scope>NUCLEOTIDE SEQUENCE</scope>
    <source>
        <tissue evidence="2">Leaf</tissue>
    </source>
</reference>